<accession>A0A8S0X9C5</accession>
<sequence>MTKGAGIVNTQSSGNKRNYKSFSTNSHNRTIVHHHNTSIHLSPLEAAQLASLSQAMRSVLDVMSEGRSGGGTLEPNDSSGAVGTSTEDEDSTSESSPSSSPDRFSFTPETEDEADSVPQIPDALGWVPSECANPTVLTSRSASSSESSVSAPNHRQALSDYQENLMSRRPRKAVRGVDIKLLSIKSPLFLPLDTPEYIRQYMRSDFWFSPFVIPLWKTCPHDSLGTGKNIEVGDVGVLDSQGGFKTEFNIFLTEEENAGLGFRTPPDFQPLDPGVVPQSEGVLPGWHQTSRQDTVARKTDSSELIFTSKPDKERRHKLSAICLPHGAECQNVVLGDLGMPILKEYAKDCAISWYNHLHSKLRVYDTHSKTPTPLSCKSLILVTATYTAPSWAAATTSPVFRSKGRKKIKLCQSPASEYVPVWDQVSEFFTNSGPGLDDLDETGKPPNAGYCVAISGVEMQYDARFYCRDGPFYSNLPPDEPDDDSEGEVSFFMAGVRNFLAASIW</sequence>
<feature type="compositionally biased region" description="Low complexity" evidence="1">
    <location>
        <begin position="93"/>
        <end position="102"/>
    </location>
</feature>
<dbReference type="Proteomes" id="UP000467700">
    <property type="component" value="Unassembled WGS sequence"/>
</dbReference>
<evidence type="ECO:0000313" key="3">
    <source>
        <dbReference type="Proteomes" id="UP000467700"/>
    </source>
</evidence>
<evidence type="ECO:0000256" key="1">
    <source>
        <dbReference type="SAM" id="MobiDB-lite"/>
    </source>
</evidence>
<reference evidence="2 3" key="1">
    <citation type="submission" date="2020-01" db="EMBL/GenBank/DDBJ databases">
        <authorList>
            <person name="Gupta K D."/>
        </authorList>
    </citation>
    <scope>NUCLEOTIDE SEQUENCE [LARGE SCALE GENOMIC DNA]</scope>
</reference>
<comment type="caution">
    <text evidence="2">The sequence shown here is derived from an EMBL/GenBank/DDBJ whole genome shotgun (WGS) entry which is preliminary data.</text>
</comment>
<evidence type="ECO:0000313" key="2">
    <source>
        <dbReference type="EMBL" id="CAA7271113.1"/>
    </source>
</evidence>
<feature type="compositionally biased region" description="Polar residues" evidence="1">
    <location>
        <begin position="8"/>
        <end position="23"/>
    </location>
</feature>
<protein>
    <submittedName>
        <fullName evidence="2">Uncharacterized protein</fullName>
    </submittedName>
</protein>
<dbReference type="EMBL" id="CACVBS010000101">
    <property type="protein sequence ID" value="CAA7271113.1"/>
    <property type="molecule type" value="Genomic_DNA"/>
</dbReference>
<gene>
    <name evidence="2" type="ORF">AAE3_LOCUS13404</name>
</gene>
<name>A0A8S0X9C5_CYCAE</name>
<dbReference type="OrthoDB" id="3070764at2759"/>
<feature type="region of interest" description="Disordered" evidence="1">
    <location>
        <begin position="64"/>
        <end position="125"/>
    </location>
</feature>
<keyword evidence="3" id="KW-1185">Reference proteome</keyword>
<dbReference type="AlphaFoldDB" id="A0A8S0X9C5"/>
<organism evidence="2 3">
    <name type="scientific">Cyclocybe aegerita</name>
    <name type="common">Black poplar mushroom</name>
    <name type="synonym">Agrocybe aegerita</name>
    <dbReference type="NCBI Taxonomy" id="1973307"/>
    <lineage>
        <taxon>Eukaryota</taxon>
        <taxon>Fungi</taxon>
        <taxon>Dikarya</taxon>
        <taxon>Basidiomycota</taxon>
        <taxon>Agaricomycotina</taxon>
        <taxon>Agaricomycetes</taxon>
        <taxon>Agaricomycetidae</taxon>
        <taxon>Agaricales</taxon>
        <taxon>Agaricineae</taxon>
        <taxon>Bolbitiaceae</taxon>
        <taxon>Cyclocybe</taxon>
    </lineage>
</organism>
<feature type="region of interest" description="Disordered" evidence="1">
    <location>
        <begin position="1"/>
        <end position="23"/>
    </location>
</feature>
<proteinExistence type="predicted"/>